<dbReference type="CTD" id="894"/>
<dbReference type="GO" id="GO:0051301">
    <property type="term" value="P:cell division"/>
    <property type="evidence" value="ECO:0007669"/>
    <property type="project" value="UniProtKB-KW"/>
</dbReference>
<dbReference type="GO" id="GO:0005654">
    <property type="term" value="C:nucleoplasm"/>
    <property type="evidence" value="ECO:0007669"/>
    <property type="project" value="Ensembl"/>
</dbReference>
<dbReference type="GO" id="GO:0007616">
    <property type="term" value="P:long-term memory"/>
    <property type="evidence" value="ECO:0007669"/>
    <property type="project" value="Ensembl"/>
</dbReference>
<dbReference type="GO" id="GO:0071481">
    <property type="term" value="P:cellular response to X-ray"/>
    <property type="evidence" value="ECO:0007669"/>
    <property type="project" value="Ensembl"/>
</dbReference>
<keyword evidence="8" id="KW-0832">Ubl conjugation</keyword>
<feature type="domain" description="Cyclin C-terminal" evidence="18">
    <location>
        <begin position="172"/>
        <end position="304"/>
    </location>
</feature>
<dbReference type="InterPro" id="IPR004367">
    <property type="entry name" value="Cyclin_C-dom"/>
</dbReference>
<dbReference type="InterPro" id="IPR006671">
    <property type="entry name" value="Cyclin_N"/>
</dbReference>
<feature type="compositionally biased region" description="Basic and acidic residues" evidence="16">
    <location>
        <begin position="72"/>
        <end position="82"/>
    </location>
</feature>
<dbReference type="AlphaFoldDB" id="A0A8V0ZWY2"/>
<evidence type="ECO:0000256" key="6">
    <source>
        <dbReference type="ARBA" id="ARBA00022553"/>
    </source>
</evidence>
<dbReference type="GO" id="GO:0097129">
    <property type="term" value="C:cyclin D2-CDK4 complex"/>
    <property type="evidence" value="ECO:0007669"/>
    <property type="project" value="Ensembl"/>
</dbReference>
<dbReference type="PANTHER" id="PTHR10177">
    <property type="entry name" value="CYCLINS"/>
    <property type="match status" value="1"/>
</dbReference>
<keyword evidence="9 15" id="KW-0195">Cyclin</keyword>
<dbReference type="InterPro" id="IPR039361">
    <property type="entry name" value="Cyclin"/>
</dbReference>
<dbReference type="GeneTree" id="ENSGT00940000155180"/>
<keyword evidence="12" id="KW-0131">Cell cycle</keyword>
<evidence type="ECO:0000256" key="12">
    <source>
        <dbReference type="ARBA" id="ARBA00023306"/>
    </source>
</evidence>
<dbReference type="SMART" id="SM00385">
    <property type="entry name" value="CYCLIN"/>
    <property type="match status" value="1"/>
</dbReference>
<evidence type="ECO:0000313" key="20">
    <source>
        <dbReference type="Proteomes" id="UP000000539"/>
    </source>
</evidence>
<evidence type="ECO:0000256" key="15">
    <source>
        <dbReference type="RuleBase" id="RU000383"/>
    </source>
</evidence>
<evidence type="ECO:0000256" key="7">
    <source>
        <dbReference type="ARBA" id="ARBA00022618"/>
    </source>
</evidence>
<dbReference type="GO" id="GO:0008284">
    <property type="term" value="P:positive regulation of cell population proliferation"/>
    <property type="evidence" value="ECO:0007669"/>
    <property type="project" value="Ensembl"/>
</dbReference>
<comment type="similarity">
    <text evidence="4">Belongs to the cyclin family. Cyclin D subfamily.</text>
</comment>
<comment type="function">
    <text evidence="14">Regulatory component of the cyclin D2-CDK4 (DC) complex that phosphorylates and inhibits members of the retinoblastoma (RB) protein family including RB1 and regulates the cell-cycle during G(1)/S transition. Phosphorylation of RB1 allows dissociation of the transcription factor E2F from the RB/E2F complex and the subsequent transcription of E2F target genes which are responsible for the progression through the G(1) phase. Hypophosphorylates RB1 in early G(1) phase. Cyclin D-CDK4 complexes are major integrators of various mitogenenic and antimitogenic signals.</text>
</comment>
<reference evidence="19" key="3">
    <citation type="submission" date="2025-09" db="UniProtKB">
        <authorList>
            <consortium name="Ensembl"/>
        </authorList>
    </citation>
    <scope>IDENTIFICATION</scope>
    <source>
        <strain evidence="19">broiler</strain>
    </source>
</reference>
<evidence type="ECO:0000259" key="17">
    <source>
        <dbReference type="SMART" id="SM00385"/>
    </source>
</evidence>
<evidence type="ECO:0000256" key="10">
    <source>
        <dbReference type="ARBA" id="ARBA00023136"/>
    </source>
</evidence>
<reference evidence="19" key="1">
    <citation type="submission" date="2020-11" db="EMBL/GenBank/DDBJ databases">
        <title>Gallus gallus (Chicken) genome, bGalGal1, GRCg7b, maternal haplotype autosomes + Z &amp; W.</title>
        <authorList>
            <person name="Warren W."/>
            <person name="Formenti G."/>
            <person name="Fedrigo O."/>
            <person name="Haase B."/>
            <person name="Mountcastle J."/>
            <person name="Balacco J."/>
            <person name="Tracey A."/>
            <person name="Schneider V."/>
            <person name="Okimoto R."/>
            <person name="Cheng H."/>
            <person name="Hawken R."/>
            <person name="Howe K."/>
            <person name="Jarvis E.D."/>
        </authorList>
    </citation>
    <scope>NUCLEOTIDE SEQUENCE [LARGE SCALE GENOMIC DNA]</scope>
    <source>
        <strain evidence="19">Broiler</strain>
    </source>
</reference>
<dbReference type="GeneID" id="374047"/>
<protein>
    <recommendedName>
        <fullName evidence="13">G1/S-specific cyclin-D2</fullName>
    </recommendedName>
</protein>
<dbReference type="GO" id="GO:0061575">
    <property type="term" value="F:cyclin-dependent protein serine/threonine kinase activator activity"/>
    <property type="evidence" value="ECO:0007669"/>
    <property type="project" value="Ensembl"/>
</dbReference>
<dbReference type="InterPro" id="IPR013763">
    <property type="entry name" value="Cyclin-like_dom"/>
</dbReference>
<dbReference type="SUPFAM" id="SSF47954">
    <property type="entry name" value="Cyclin-like"/>
    <property type="match status" value="2"/>
</dbReference>
<dbReference type="Pfam" id="PF00134">
    <property type="entry name" value="Cyclin_N"/>
    <property type="match status" value="1"/>
</dbReference>
<dbReference type="FunFam" id="1.10.472.10:FF:000012">
    <property type="entry name" value="G1/S-specific cyclin-D1"/>
    <property type="match status" value="1"/>
</dbReference>
<evidence type="ECO:0000256" key="4">
    <source>
        <dbReference type="ARBA" id="ARBA00009065"/>
    </source>
</evidence>
<dbReference type="CDD" id="cd20577">
    <property type="entry name" value="CYCLIN_CCND2_rpt2"/>
    <property type="match status" value="1"/>
</dbReference>
<organism evidence="19 20">
    <name type="scientific">Gallus gallus</name>
    <name type="common">Chicken</name>
    <dbReference type="NCBI Taxonomy" id="9031"/>
    <lineage>
        <taxon>Eukaryota</taxon>
        <taxon>Metazoa</taxon>
        <taxon>Chordata</taxon>
        <taxon>Craniata</taxon>
        <taxon>Vertebrata</taxon>
        <taxon>Euteleostomi</taxon>
        <taxon>Archelosauria</taxon>
        <taxon>Archosauria</taxon>
        <taxon>Dinosauria</taxon>
        <taxon>Saurischia</taxon>
        <taxon>Theropoda</taxon>
        <taxon>Coelurosauria</taxon>
        <taxon>Aves</taxon>
        <taxon>Neognathae</taxon>
        <taxon>Galloanserae</taxon>
        <taxon>Galliformes</taxon>
        <taxon>Phasianidae</taxon>
        <taxon>Phasianinae</taxon>
        <taxon>Gallus</taxon>
    </lineage>
</organism>
<dbReference type="GO" id="GO:0000082">
    <property type="term" value="P:G1/S transition of mitotic cell cycle"/>
    <property type="evidence" value="ECO:0007669"/>
    <property type="project" value="Ensembl"/>
</dbReference>
<gene>
    <name evidence="19" type="primary">CCND2</name>
</gene>
<dbReference type="GO" id="GO:0005829">
    <property type="term" value="C:cytosol"/>
    <property type="evidence" value="ECO:0007669"/>
    <property type="project" value="Ensembl"/>
</dbReference>
<feature type="domain" description="Cyclin-like" evidence="17">
    <location>
        <begin position="79"/>
        <end position="163"/>
    </location>
</feature>
<dbReference type="OrthoDB" id="306099at2759"/>
<keyword evidence="7" id="KW-0132">Cell division</keyword>
<keyword evidence="5" id="KW-0963">Cytoplasm</keyword>
<accession>A0A8V0ZWY2</accession>
<dbReference type="Ensembl" id="ENSGALT00010059229.1">
    <property type="protein sequence ID" value="ENSGALP00010036152.1"/>
    <property type="gene ID" value="ENSGALG00010024285.1"/>
</dbReference>
<dbReference type="RefSeq" id="XP_046796639.1">
    <property type="nucleotide sequence ID" value="XM_046940683.1"/>
</dbReference>
<dbReference type="SMR" id="A0A8V0ZWY2"/>
<evidence type="ECO:0000256" key="8">
    <source>
        <dbReference type="ARBA" id="ARBA00022843"/>
    </source>
</evidence>
<dbReference type="GO" id="GO:0005730">
    <property type="term" value="C:nucleolus"/>
    <property type="evidence" value="ECO:0007669"/>
    <property type="project" value="Ensembl"/>
</dbReference>
<evidence type="ECO:0000256" key="16">
    <source>
        <dbReference type="SAM" id="MobiDB-lite"/>
    </source>
</evidence>
<dbReference type="GO" id="GO:0019901">
    <property type="term" value="F:protein kinase binding"/>
    <property type="evidence" value="ECO:0007669"/>
    <property type="project" value="Ensembl"/>
</dbReference>
<comment type="subcellular location">
    <subcellularLocation>
        <location evidence="3">Cytoplasm</location>
    </subcellularLocation>
    <subcellularLocation>
        <location evidence="2">Endomembrane system</location>
    </subcellularLocation>
    <subcellularLocation>
        <location evidence="1">Nucleus</location>
    </subcellularLocation>
</comment>
<name>A0A8V0ZWY2_CHICK</name>
<keyword evidence="11" id="KW-0539">Nucleus</keyword>
<dbReference type="GO" id="GO:0043066">
    <property type="term" value="P:negative regulation of apoptotic process"/>
    <property type="evidence" value="ECO:0007669"/>
    <property type="project" value="Ensembl"/>
</dbReference>
<dbReference type="FunFam" id="1.10.472.10:FF:000120">
    <property type="entry name" value="G1/S-specific cyclin-D1"/>
    <property type="match status" value="1"/>
</dbReference>
<dbReference type="GO" id="GO:0008344">
    <property type="term" value="P:adult locomotory behavior"/>
    <property type="evidence" value="ECO:0007669"/>
    <property type="project" value="Ensembl"/>
</dbReference>
<dbReference type="GO" id="GO:1900087">
    <property type="term" value="P:positive regulation of G1/S transition of mitotic cell cycle"/>
    <property type="evidence" value="ECO:0007669"/>
    <property type="project" value="Ensembl"/>
</dbReference>
<dbReference type="Pfam" id="PF02984">
    <property type="entry name" value="Cyclin_C"/>
    <property type="match status" value="1"/>
</dbReference>
<sequence>MTSAPHVLLGKYFMTTYALVRTCLFFFFRHIELHVTARRRSARLPIPSKEGAPRSALPPRPGTATWPGAAGKSEEAAKRPRTSVCEEQKCEEEVFPLAMNYLDRFLAVVPTRKCHLQLLGAVCMFLASKLKETIPLTAEKLCIYTDNSIKPQELLEWELVVLGKLKWNLAAVTPHDFIEHILRKLPLPKDKLVLIRKHAQTFIALCATDFNFAMYPPSMIATGSVGAAICGLQLDDGDRSLSGDSLTDFLAKITSTDVDCLKACQEQIESVLVSNLRQVRQQQQQSNPSKTIEELDQASTPTDVRDINL</sequence>
<evidence type="ECO:0000256" key="14">
    <source>
        <dbReference type="ARBA" id="ARBA00045688"/>
    </source>
</evidence>
<evidence type="ECO:0000256" key="9">
    <source>
        <dbReference type="ARBA" id="ARBA00023127"/>
    </source>
</evidence>
<dbReference type="GO" id="GO:0031965">
    <property type="term" value="C:nuclear membrane"/>
    <property type="evidence" value="ECO:0007669"/>
    <property type="project" value="Ensembl"/>
</dbReference>
<feature type="region of interest" description="Disordered" evidence="16">
    <location>
        <begin position="44"/>
        <end position="82"/>
    </location>
</feature>
<evidence type="ECO:0000256" key="2">
    <source>
        <dbReference type="ARBA" id="ARBA00004308"/>
    </source>
</evidence>
<evidence type="ECO:0000256" key="11">
    <source>
        <dbReference type="ARBA" id="ARBA00023242"/>
    </source>
</evidence>
<evidence type="ECO:0000256" key="1">
    <source>
        <dbReference type="ARBA" id="ARBA00004123"/>
    </source>
</evidence>
<feature type="region of interest" description="Disordered" evidence="16">
    <location>
        <begin position="282"/>
        <end position="309"/>
    </location>
</feature>
<proteinExistence type="inferred from homology"/>
<keyword evidence="20" id="KW-1185">Reference proteome</keyword>
<dbReference type="InterPro" id="IPR036915">
    <property type="entry name" value="Cyclin-like_sf"/>
</dbReference>
<reference evidence="19" key="2">
    <citation type="submission" date="2025-08" db="UniProtKB">
        <authorList>
            <consortium name="Ensembl"/>
        </authorList>
    </citation>
    <scope>IDENTIFICATION</scope>
    <source>
        <strain evidence="19">broiler</strain>
    </source>
</reference>
<dbReference type="Gene3D" id="1.10.472.10">
    <property type="entry name" value="Cyclin-like"/>
    <property type="match status" value="2"/>
</dbReference>
<evidence type="ECO:0000259" key="18">
    <source>
        <dbReference type="SMART" id="SM01332"/>
    </source>
</evidence>
<keyword evidence="6" id="KW-0597">Phosphoprotein</keyword>
<dbReference type="SMART" id="SM01332">
    <property type="entry name" value="Cyclin_C"/>
    <property type="match status" value="1"/>
</dbReference>
<evidence type="ECO:0000256" key="13">
    <source>
        <dbReference type="ARBA" id="ARBA00039574"/>
    </source>
</evidence>
<evidence type="ECO:0000256" key="5">
    <source>
        <dbReference type="ARBA" id="ARBA00022490"/>
    </source>
</evidence>
<dbReference type="GO" id="GO:0000785">
    <property type="term" value="C:chromatin"/>
    <property type="evidence" value="ECO:0007669"/>
    <property type="project" value="Ensembl"/>
</dbReference>
<evidence type="ECO:0000256" key="3">
    <source>
        <dbReference type="ARBA" id="ARBA00004496"/>
    </source>
</evidence>
<evidence type="ECO:0000313" key="19">
    <source>
        <dbReference type="Ensembl" id="ENSGALP00010036152.1"/>
    </source>
</evidence>
<dbReference type="Proteomes" id="UP000000539">
    <property type="component" value="Chromosome 1"/>
</dbReference>
<keyword evidence="10" id="KW-0472">Membrane</keyword>